<dbReference type="Gene3D" id="2.60.40.3610">
    <property type="match status" value="1"/>
</dbReference>
<dbReference type="PROSITE" id="PS51257">
    <property type="entry name" value="PROKAR_LIPOPROTEIN"/>
    <property type="match status" value="1"/>
</dbReference>
<feature type="domain" description="Outer membrane protein SusF/SusE-like C-terminal" evidence="3">
    <location>
        <begin position="177"/>
        <end position="275"/>
    </location>
</feature>
<dbReference type="AlphaFoldDB" id="A0A0S3UL71"/>
<sequence length="394" mass="42759">MTKILKSALLLLCTVCFFTACSDDNDENPTVKTPTTFHLNTPALAANGVYDLANSKTIELTCSQPDYGYPAVTKYTVEVATNADMSDVKSMATTFTTAKMEVNATELASLLTDLHVAKGMKEEQFPITAPVYIRVKAVQTTADGHEIEGTSITSNVITLNKVYLVFSLPPVKTPEKLFLVGNFNKWSWDSALEMTPVHSSPHIFWHLVYIDGQGESAGIKFNSEKAWNGNDIGFDKIKINPASEKGSDIISVKGNIGSSKAGWYLMIVECTVEGRDVKYNVSFNNPNVYLQGLCTASAGWDLIPENLFTVPTTADGEFVSPAIGNTVSGGPTAGDPGVRICVKIPGSDWWKSEFIIYDKKIAYRGTGGDQTPRVAGTAGQKVYLNFTNETGEIK</sequence>
<keyword evidence="1" id="KW-0732">Signal</keyword>
<name>A0A0S3UL71_PREIN</name>
<gene>
    <name evidence="4" type="ORF">PIOMA14_I_1745</name>
</gene>
<dbReference type="Gene3D" id="2.60.40.3620">
    <property type="match status" value="1"/>
</dbReference>
<dbReference type="EMBL" id="AP014597">
    <property type="protein sequence ID" value="BAU18253.1"/>
    <property type="molecule type" value="Genomic_DNA"/>
</dbReference>
<dbReference type="CDD" id="cd12966">
    <property type="entry name" value="CBM-Ec_CBM-Fc"/>
    <property type="match status" value="1"/>
</dbReference>
<feature type="signal peptide" evidence="1">
    <location>
        <begin position="1"/>
        <end position="22"/>
    </location>
</feature>
<accession>A0A0S3UL71</accession>
<feature type="chain" id="PRO_5006619804" evidence="1">
    <location>
        <begin position="23"/>
        <end position="394"/>
    </location>
</feature>
<evidence type="ECO:0000256" key="1">
    <source>
        <dbReference type="SAM" id="SignalP"/>
    </source>
</evidence>
<evidence type="ECO:0000313" key="5">
    <source>
        <dbReference type="Proteomes" id="UP000217431"/>
    </source>
</evidence>
<dbReference type="RefSeq" id="WP_096406281.1">
    <property type="nucleotide sequence ID" value="NZ_AP014597.1"/>
</dbReference>
<dbReference type="Pfam" id="PF16411">
    <property type="entry name" value="SusF_SusE"/>
    <property type="match status" value="2"/>
</dbReference>
<evidence type="ECO:0000313" key="4">
    <source>
        <dbReference type="EMBL" id="BAU18253.1"/>
    </source>
</evidence>
<feature type="domain" description="SusE outer membrane protein" evidence="2">
    <location>
        <begin position="25"/>
        <end position="136"/>
    </location>
</feature>
<proteinExistence type="predicted"/>
<dbReference type="STRING" id="28131.BWX40_09310"/>
<dbReference type="InterPro" id="IPR032187">
    <property type="entry name" value="SusF/SusE-like_C"/>
</dbReference>
<feature type="domain" description="Outer membrane protein SusF/SusE-like C-terminal" evidence="3">
    <location>
        <begin position="287"/>
        <end position="392"/>
    </location>
</feature>
<protein>
    <submittedName>
        <fullName evidence="4">Uncharacterized protein</fullName>
    </submittedName>
</protein>
<dbReference type="Pfam" id="PF14292">
    <property type="entry name" value="SusE"/>
    <property type="match status" value="1"/>
</dbReference>
<dbReference type="InterPro" id="IPR025970">
    <property type="entry name" value="SusE"/>
</dbReference>
<reference evidence="4 5" key="1">
    <citation type="journal article" date="2016" name="DNA Res.">
        <title>The complete genome sequencing of Prevotella intermedia strain OMA14 and a subsequent fine-scale, intra-species genomic comparison reveal an unusual amplification of conjugative and mobile transposons and identify a novel Prevotella-lineage-specific repeat.</title>
        <authorList>
            <person name="Naito M."/>
            <person name="Ogura Y."/>
            <person name="Itoh T."/>
            <person name="Shoji M."/>
            <person name="Okamoto M."/>
            <person name="Hayashi T."/>
            <person name="Nakayama K."/>
        </authorList>
    </citation>
    <scope>NUCLEOTIDE SEQUENCE [LARGE SCALE GENOMIC DNA]</scope>
    <source>
        <strain evidence="4 5">OMA14</strain>
    </source>
</reference>
<evidence type="ECO:0000259" key="2">
    <source>
        <dbReference type="Pfam" id="PF14292"/>
    </source>
</evidence>
<evidence type="ECO:0000259" key="3">
    <source>
        <dbReference type="Pfam" id="PF16411"/>
    </source>
</evidence>
<dbReference type="CDD" id="cd12965">
    <property type="entry name" value="CBM-Eb_CBM-Fb"/>
    <property type="match status" value="1"/>
</dbReference>
<dbReference type="Proteomes" id="UP000217431">
    <property type="component" value="Chromosome I"/>
</dbReference>
<dbReference type="GO" id="GO:0019867">
    <property type="term" value="C:outer membrane"/>
    <property type="evidence" value="ECO:0007669"/>
    <property type="project" value="InterPro"/>
</dbReference>
<dbReference type="GO" id="GO:2001070">
    <property type="term" value="F:starch binding"/>
    <property type="evidence" value="ECO:0007669"/>
    <property type="project" value="InterPro"/>
</dbReference>
<organism evidence="4 5">
    <name type="scientific">Prevotella intermedia</name>
    <dbReference type="NCBI Taxonomy" id="28131"/>
    <lineage>
        <taxon>Bacteria</taxon>
        <taxon>Pseudomonadati</taxon>
        <taxon>Bacteroidota</taxon>
        <taxon>Bacteroidia</taxon>
        <taxon>Bacteroidales</taxon>
        <taxon>Prevotellaceae</taxon>
        <taxon>Prevotella</taxon>
    </lineage>
</organism>